<feature type="region of interest" description="Disordered" evidence="1">
    <location>
        <begin position="1"/>
        <end position="35"/>
    </location>
</feature>
<reference evidence="3" key="1">
    <citation type="submission" date="2022-10" db="EMBL/GenBank/DDBJ databases">
        <title>Genome assembly of Pristionchus species.</title>
        <authorList>
            <person name="Yoshida K."/>
            <person name="Sommer R.J."/>
        </authorList>
    </citation>
    <scope>NUCLEOTIDE SEQUENCE [LARGE SCALE GENOMIC DNA]</scope>
    <source>
        <strain evidence="3">RS5460</strain>
    </source>
</reference>
<comment type="caution">
    <text evidence="2">The sequence shown here is derived from an EMBL/GenBank/DDBJ whole genome shotgun (WGS) entry which is preliminary data.</text>
</comment>
<proteinExistence type="predicted"/>
<dbReference type="AlphaFoldDB" id="A0AAN4ZE62"/>
<evidence type="ECO:0000313" key="3">
    <source>
        <dbReference type="Proteomes" id="UP001328107"/>
    </source>
</evidence>
<name>A0AAN4ZE62_9BILA</name>
<keyword evidence="3" id="KW-1185">Reference proteome</keyword>
<feature type="non-terminal residue" evidence="2">
    <location>
        <position position="1"/>
    </location>
</feature>
<organism evidence="2 3">
    <name type="scientific">Pristionchus mayeri</name>
    <dbReference type="NCBI Taxonomy" id="1317129"/>
    <lineage>
        <taxon>Eukaryota</taxon>
        <taxon>Metazoa</taxon>
        <taxon>Ecdysozoa</taxon>
        <taxon>Nematoda</taxon>
        <taxon>Chromadorea</taxon>
        <taxon>Rhabditida</taxon>
        <taxon>Rhabditina</taxon>
        <taxon>Diplogasteromorpha</taxon>
        <taxon>Diplogasteroidea</taxon>
        <taxon>Neodiplogasteridae</taxon>
        <taxon>Pristionchus</taxon>
    </lineage>
</organism>
<protein>
    <submittedName>
        <fullName evidence="2">Uncharacterized protein</fullName>
    </submittedName>
</protein>
<accession>A0AAN4ZE62</accession>
<sequence>TNTDSSPLEKHQTQQSQQHQHDHQLPQSNVIQTPLQQSTLHRPVPQRLPSISFPSAPTQGARPLENLNLFNEYIRRSTTTIGLPSGRFWVQPATPSAAAAAATSNSLQQTTGRPGDVQPALGPAANAPFPFGNLYASHFNLSPTSSSLFSTNTAFTSPAQAHHH</sequence>
<evidence type="ECO:0000313" key="2">
    <source>
        <dbReference type="EMBL" id="GMR35340.1"/>
    </source>
</evidence>
<feature type="non-terminal residue" evidence="2">
    <location>
        <position position="164"/>
    </location>
</feature>
<gene>
    <name evidence="2" type="ORF">PMAYCL1PPCAC_05535</name>
</gene>
<dbReference type="EMBL" id="BTRK01000002">
    <property type="protein sequence ID" value="GMR35340.1"/>
    <property type="molecule type" value="Genomic_DNA"/>
</dbReference>
<dbReference type="Proteomes" id="UP001328107">
    <property type="component" value="Unassembled WGS sequence"/>
</dbReference>
<feature type="region of interest" description="Disordered" evidence="1">
    <location>
        <begin position="104"/>
        <end position="124"/>
    </location>
</feature>
<evidence type="ECO:0000256" key="1">
    <source>
        <dbReference type="SAM" id="MobiDB-lite"/>
    </source>
</evidence>